<proteinExistence type="predicted"/>
<dbReference type="AlphaFoldDB" id="A0A433SK07"/>
<name>A0A433SK07_ELYCH</name>
<dbReference type="EMBL" id="RQTK01001674">
    <property type="protein sequence ID" value="RUS69460.1"/>
    <property type="molecule type" value="Genomic_DNA"/>
</dbReference>
<organism evidence="5 6">
    <name type="scientific">Elysia chlorotica</name>
    <name type="common">Eastern emerald elysia</name>
    <name type="synonym">Sea slug</name>
    <dbReference type="NCBI Taxonomy" id="188477"/>
    <lineage>
        <taxon>Eukaryota</taxon>
        <taxon>Metazoa</taxon>
        <taxon>Spiralia</taxon>
        <taxon>Lophotrochozoa</taxon>
        <taxon>Mollusca</taxon>
        <taxon>Gastropoda</taxon>
        <taxon>Heterobranchia</taxon>
        <taxon>Euthyneura</taxon>
        <taxon>Panpulmonata</taxon>
        <taxon>Sacoglossa</taxon>
        <taxon>Placobranchoidea</taxon>
        <taxon>Plakobranchidae</taxon>
        <taxon>Elysia</taxon>
    </lineage>
</organism>
<keyword evidence="2" id="KW-0472">Membrane</keyword>
<dbReference type="Pfam" id="PF16653">
    <property type="entry name" value="Sacchrp_dh_C"/>
    <property type="match status" value="1"/>
</dbReference>
<dbReference type="InterPro" id="IPR036291">
    <property type="entry name" value="NAD(P)-bd_dom_sf"/>
</dbReference>
<evidence type="ECO:0000256" key="2">
    <source>
        <dbReference type="SAM" id="Phobius"/>
    </source>
</evidence>
<evidence type="ECO:0000313" key="6">
    <source>
        <dbReference type="Proteomes" id="UP000271974"/>
    </source>
</evidence>
<keyword evidence="2" id="KW-0812">Transmembrane</keyword>
<feature type="domain" description="Saccharopine dehydrogenase NADP binding" evidence="3">
    <location>
        <begin position="6"/>
        <end position="120"/>
    </location>
</feature>
<dbReference type="PANTHER" id="PTHR11133:SF22">
    <property type="entry name" value="ALPHA-AMINOADIPIC SEMIALDEHYDE SYNTHASE, MITOCHONDRIAL"/>
    <property type="match status" value="1"/>
</dbReference>
<dbReference type="InterPro" id="IPR005097">
    <property type="entry name" value="Sacchrp_dh_NADP-bd"/>
</dbReference>
<evidence type="ECO:0000259" key="3">
    <source>
        <dbReference type="Pfam" id="PF03435"/>
    </source>
</evidence>
<evidence type="ECO:0008006" key="7">
    <source>
        <dbReference type="Google" id="ProtNLM"/>
    </source>
</evidence>
<dbReference type="OrthoDB" id="10059875at2759"/>
<dbReference type="SUPFAM" id="SSF51735">
    <property type="entry name" value="NAD(P)-binding Rossmann-fold domains"/>
    <property type="match status" value="1"/>
</dbReference>
<feature type="transmembrane region" description="Helical" evidence="2">
    <location>
        <begin position="397"/>
        <end position="423"/>
    </location>
</feature>
<evidence type="ECO:0000259" key="4">
    <source>
        <dbReference type="Pfam" id="PF16653"/>
    </source>
</evidence>
<sequence>MSKKALVLGTGLVSRPCLETLLKYGFLTTCVSVIQEELDDLLKALPSLKTARLDVSKDRESVENLVKESDIVISLLPCFLHHEIALICIEERKDLVTASYVDEAMKNLHPKAVAAGVTILGEAGLDPGIDHMLAMKCVDALKESGGQVSELRSVCGGIPAEESNSGCMKYKFSWYPKGVFTSALQPAKCCLDGKTVEYKAVYEVPENVTGILEHYNLECLPNRDALKYRDIYSIQTASTLFRGTLRYQGFSKVVKSLSSLGLLEQSALPELAINSPDLTWKDFLAILLKLPTSSTKEDVDKAVLEKLNNDPEQLRAVTELQLISDKALPKKTTPLDTLSAHLAELLAYEPGEQDLVLMYLKVSGKLPSGQLRSYEVSMEEKGTPVGGQSAMSRTVGLTAAACALVLSEGTFGVLVILLSIVLIKKHGDC</sequence>
<comment type="caution">
    <text evidence="5">The sequence shown here is derived from an EMBL/GenBank/DDBJ whole genome shotgun (WGS) entry which is preliminary data.</text>
</comment>
<evidence type="ECO:0000256" key="1">
    <source>
        <dbReference type="ARBA" id="ARBA00023002"/>
    </source>
</evidence>
<dbReference type="GO" id="GO:0005737">
    <property type="term" value="C:cytoplasm"/>
    <property type="evidence" value="ECO:0007669"/>
    <property type="project" value="TreeGrafter"/>
</dbReference>
<keyword evidence="2" id="KW-1133">Transmembrane helix</keyword>
<dbReference type="Gene3D" id="3.40.50.720">
    <property type="entry name" value="NAD(P)-binding Rossmann-like Domain"/>
    <property type="match status" value="1"/>
</dbReference>
<feature type="domain" description="Saccharopine dehydrogenase-like C-terminal" evidence="4">
    <location>
        <begin position="124"/>
        <end position="410"/>
    </location>
</feature>
<dbReference type="SUPFAM" id="SSF55347">
    <property type="entry name" value="Glyceraldehyde-3-phosphate dehydrogenase-like, C-terminal domain"/>
    <property type="match status" value="1"/>
</dbReference>
<dbReference type="InterPro" id="IPR051168">
    <property type="entry name" value="AASS"/>
</dbReference>
<gene>
    <name evidence="5" type="ORF">EGW08_022782</name>
</gene>
<dbReference type="GO" id="GO:0019878">
    <property type="term" value="P:lysine biosynthetic process via aminoadipic acid"/>
    <property type="evidence" value="ECO:0007669"/>
    <property type="project" value="TreeGrafter"/>
</dbReference>
<dbReference type="InterPro" id="IPR032095">
    <property type="entry name" value="Sacchrp_dh-like_C"/>
</dbReference>
<evidence type="ECO:0000313" key="5">
    <source>
        <dbReference type="EMBL" id="RUS69460.1"/>
    </source>
</evidence>
<dbReference type="Gene3D" id="3.30.360.10">
    <property type="entry name" value="Dihydrodipicolinate Reductase, domain 2"/>
    <property type="match status" value="1"/>
</dbReference>
<accession>A0A433SK07</accession>
<reference evidence="5 6" key="1">
    <citation type="submission" date="2019-01" db="EMBL/GenBank/DDBJ databases">
        <title>A draft genome assembly of the solar-powered sea slug Elysia chlorotica.</title>
        <authorList>
            <person name="Cai H."/>
            <person name="Li Q."/>
            <person name="Fang X."/>
            <person name="Li J."/>
            <person name="Curtis N.E."/>
            <person name="Altenburger A."/>
            <person name="Shibata T."/>
            <person name="Feng M."/>
            <person name="Maeda T."/>
            <person name="Schwartz J.A."/>
            <person name="Shigenobu S."/>
            <person name="Lundholm N."/>
            <person name="Nishiyama T."/>
            <person name="Yang H."/>
            <person name="Hasebe M."/>
            <person name="Li S."/>
            <person name="Pierce S.K."/>
            <person name="Wang J."/>
        </authorList>
    </citation>
    <scope>NUCLEOTIDE SEQUENCE [LARGE SCALE GENOMIC DNA]</scope>
    <source>
        <strain evidence="5">EC2010</strain>
        <tissue evidence="5">Whole organism of an adult</tissue>
    </source>
</reference>
<protein>
    <recommendedName>
        <fullName evidence="7">Saccharopine dehydrogenase</fullName>
    </recommendedName>
</protein>
<dbReference type="STRING" id="188477.A0A433SK07"/>
<keyword evidence="1" id="KW-0560">Oxidoreductase</keyword>
<keyword evidence="6" id="KW-1185">Reference proteome</keyword>
<dbReference type="Gene3D" id="1.10.1870.10">
    <property type="entry name" value="Domain 3, Saccharopine reductase"/>
    <property type="match status" value="1"/>
</dbReference>
<dbReference type="GO" id="GO:0004753">
    <property type="term" value="F:saccharopine dehydrogenase activity"/>
    <property type="evidence" value="ECO:0007669"/>
    <property type="project" value="TreeGrafter"/>
</dbReference>
<dbReference type="Proteomes" id="UP000271974">
    <property type="component" value="Unassembled WGS sequence"/>
</dbReference>
<dbReference type="Pfam" id="PF03435">
    <property type="entry name" value="Sacchrp_dh_NADP"/>
    <property type="match status" value="1"/>
</dbReference>
<dbReference type="PANTHER" id="PTHR11133">
    <property type="entry name" value="SACCHAROPINE DEHYDROGENASE"/>
    <property type="match status" value="1"/>
</dbReference>